<dbReference type="SUPFAM" id="SSF53850">
    <property type="entry name" value="Periplasmic binding protein-like II"/>
    <property type="match status" value="1"/>
</dbReference>
<feature type="transmembrane region" description="Helical" evidence="2">
    <location>
        <begin position="66"/>
        <end position="88"/>
    </location>
</feature>
<sequence length="496" mass="55031">MSAQEPVSSPSNQYQPQSNVVPPVQQPVAAGQETVLPDVPMGKSQSEPTGTTYATPQKPSRKFPKAAIIGLVLVVLLVLVGALVTVVLPRLGSVVPQGNVELTWWGLWENETLVQPLIDEYKELHPNVTIKYIHQDKQDYRERLVNEFAKGEDGTAPDIFRFHNTWVPMFINELDKLPSEVMSAEEFSQTFYPVATSDLTTGSGLAGIPLMYDGLALFINTEIFTTYGKIPPRTWTEFSETAKELTIVDESGVIRQSGAALGEAENVDHWPEILGLLMLQNGANPANPSSDAGLQALRYFRRFRDEGIWDKTLPNSTLAFATGRLAMYIGPSWRAFEIREQNPNIAFQVLSVPQLPKDDPSEVDITYATYWVEGVWAKSKYTKQSWEFLKFLSSKESLQKLYDNATSQRGFGELYPRQDMKGLLEANPSVSGFIDLAPTAKSWYFASRTFDGPTGINTLVTEAYVDAVNSGSFALTAKNIVDVLVQYRLVAAPSTK</sequence>
<feature type="compositionally biased region" description="Polar residues" evidence="1">
    <location>
        <begin position="43"/>
        <end position="58"/>
    </location>
</feature>
<comment type="caution">
    <text evidence="3">The sequence shown here is derived from an EMBL/GenBank/DDBJ whole genome shotgun (WGS) entry which is preliminary data.</text>
</comment>
<feature type="region of interest" description="Disordered" evidence="1">
    <location>
        <begin position="1"/>
        <end position="59"/>
    </location>
</feature>
<keyword evidence="2" id="KW-0472">Membrane</keyword>
<organism evidence="3 4">
    <name type="scientific">Candidatus Woesebacteria bacterium RIFCSPHIGHO2_01_FULL_41_10</name>
    <dbReference type="NCBI Taxonomy" id="1802500"/>
    <lineage>
        <taxon>Bacteria</taxon>
        <taxon>Candidatus Woeseibacteriota</taxon>
    </lineage>
</organism>
<dbReference type="InterPro" id="IPR006059">
    <property type="entry name" value="SBP"/>
</dbReference>
<gene>
    <name evidence="3" type="ORF">A2801_01785</name>
</gene>
<dbReference type="EMBL" id="MGGM01000027">
    <property type="protein sequence ID" value="OGM28597.1"/>
    <property type="molecule type" value="Genomic_DNA"/>
</dbReference>
<proteinExistence type="predicted"/>
<dbReference type="Pfam" id="PF13416">
    <property type="entry name" value="SBP_bac_8"/>
    <property type="match status" value="1"/>
</dbReference>
<dbReference type="PANTHER" id="PTHR43649">
    <property type="entry name" value="ARABINOSE-BINDING PROTEIN-RELATED"/>
    <property type="match status" value="1"/>
</dbReference>
<name>A0A1F7YMT0_9BACT</name>
<protein>
    <recommendedName>
        <fullName evidence="5">Extracellular solute-binding protein</fullName>
    </recommendedName>
</protein>
<accession>A0A1F7YMT0</accession>
<feature type="compositionally biased region" description="Low complexity" evidence="1">
    <location>
        <begin position="1"/>
        <end position="28"/>
    </location>
</feature>
<evidence type="ECO:0000313" key="3">
    <source>
        <dbReference type="EMBL" id="OGM28597.1"/>
    </source>
</evidence>
<dbReference type="AlphaFoldDB" id="A0A1F7YMT0"/>
<keyword evidence="2" id="KW-0812">Transmembrane</keyword>
<keyword evidence="2" id="KW-1133">Transmembrane helix</keyword>
<dbReference type="InterPro" id="IPR050490">
    <property type="entry name" value="Bact_solute-bd_prot1"/>
</dbReference>
<dbReference type="Gene3D" id="3.40.190.10">
    <property type="entry name" value="Periplasmic binding protein-like II"/>
    <property type="match status" value="1"/>
</dbReference>
<evidence type="ECO:0000313" key="4">
    <source>
        <dbReference type="Proteomes" id="UP000177263"/>
    </source>
</evidence>
<reference evidence="3 4" key="1">
    <citation type="journal article" date="2016" name="Nat. Commun.">
        <title>Thousands of microbial genomes shed light on interconnected biogeochemical processes in an aquifer system.</title>
        <authorList>
            <person name="Anantharaman K."/>
            <person name="Brown C.T."/>
            <person name="Hug L.A."/>
            <person name="Sharon I."/>
            <person name="Castelle C.J."/>
            <person name="Probst A.J."/>
            <person name="Thomas B.C."/>
            <person name="Singh A."/>
            <person name="Wilkins M.J."/>
            <person name="Karaoz U."/>
            <person name="Brodie E.L."/>
            <person name="Williams K.H."/>
            <person name="Hubbard S.S."/>
            <person name="Banfield J.F."/>
        </authorList>
    </citation>
    <scope>NUCLEOTIDE SEQUENCE [LARGE SCALE GENOMIC DNA]</scope>
</reference>
<evidence type="ECO:0008006" key="5">
    <source>
        <dbReference type="Google" id="ProtNLM"/>
    </source>
</evidence>
<dbReference type="STRING" id="1802500.A2801_01785"/>
<evidence type="ECO:0000256" key="2">
    <source>
        <dbReference type="SAM" id="Phobius"/>
    </source>
</evidence>
<evidence type="ECO:0000256" key="1">
    <source>
        <dbReference type="SAM" id="MobiDB-lite"/>
    </source>
</evidence>
<dbReference type="Proteomes" id="UP000177263">
    <property type="component" value="Unassembled WGS sequence"/>
</dbReference>